<evidence type="ECO:0000256" key="6">
    <source>
        <dbReference type="PROSITE-ProRule" id="PRU10141"/>
    </source>
</evidence>
<dbReference type="PROSITE" id="PS50011">
    <property type="entry name" value="PROTEIN_KINASE_DOM"/>
    <property type="match status" value="1"/>
</dbReference>
<evidence type="ECO:0000313" key="9">
    <source>
        <dbReference type="EMBL" id="KAK9830425.1"/>
    </source>
</evidence>
<evidence type="ECO:0000313" key="10">
    <source>
        <dbReference type="Proteomes" id="UP001489004"/>
    </source>
</evidence>
<dbReference type="PRINTS" id="PR00109">
    <property type="entry name" value="TYRKINASE"/>
</dbReference>
<protein>
    <recommendedName>
        <fullName evidence="8">Protein kinase domain-containing protein</fullName>
    </recommendedName>
</protein>
<feature type="compositionally biased region" description="Low complexity" evidence="7">
    <location>
        <begin position="102"/>
        <end position="111"/>
    </location>
</feature>
<dbReference type="InterPro" id="IPR051681">
    <property type="entry name" value="Ser/Thr_Kinases-Pseudokinases"/>
</dbReference>
<keyword evidence="10" id="KW-1185">Reference proteome</keyword>
<keyword evidence="5 6" id="KW-0067">ATP-binding</keyword>
<evidence type="ECO:0000256" key="1">
    <source>
        <dbReference type="ARBA" id="ARBA00022527"/>
    </source>
</evidence>
<organism evidence="9 10">
    <name type="scientific">[Myrmecia] bisecta</name>
    <dbReference type="NCBI Taxonomy" id="41462"/>
    <lineage>
        <taxon>Eukaryota</taxon>
        <taxon>Viridiplantae</taxon>
        <taxon>Chlorophyta</taxon>
        <taxon>core chlorophytes</taxon>
        <taxon>Trebouxiophyceae</taxon>
        <taxon>Trebouxiales</taxon>
        <taxon>Trebouxiaceae</taxon>
        <taxon>Myrmecia</taxon>
    </lineage>
</organism>
<evidence type="ECO:0000256" key="4">
    <source>
        <dbReference type="ARBA" id="ARBA00022777"/>
    </source>
</evidence>
<dbReference type="InterPro" id="IPR008271">
    <property type="entry name" value="Ser/Thr_kinase_AS"/>
</dbReference>
<feature type="compositionally biased region" description="Low complexity" evidence="7">
    <location>
        <begin position="23"/>
        <end position="33"/>
    </location>
</feature>
<dbReference type="InterPro" id="IPR000719">
    <property type="entry name" value="Prot_kinase_dom"/>
</dbReference>
<proteinExistence type="predicted"/>
<evidence type="ECO:0000256" key="7">
    <source>
        <dbReference type="SAM" id="MobiDB-lite"/>
    </source>
</evidence>
<accession>A0AAW1RA47</accession>
<sequence>MGSKASSSARVDGADTAADDRAASGQAPSPAQAALAASQLYFQNYAHRGVTNRRTLRQAEALAPTPGSPAGAPPSLTPSPAASSSPASSPTPAIPSNPPSSSPAQTNAAPPVVLIETPVLPASPGTASPGVVPAPSPSRSSDANAPSASTSPSPSPAAAVMRGIDSSTPLRGAAPAPAPQPGQVESPAAAPSAAGQTSGSSNVPADLDRSKFTDLRMELLVSGPDVVPFSADDEANLRTAIDKTLTGYTHYITFDGYQVNITITAPNEQLQQVTQTIQDAIASGQLQSSLNETGLPVNVALLLVTVVNQPSPSPSPPSPVVNNAPPVAPPASGSSISPAVIGGAVGGAAALAVLAMLVGFKYYSSRRARIGGDLEAIADGKHHSYDSSSSDERQDRHLTGAKPAYFPWTPMAAADMRNKTEGGIQVQTVAAHQHNGQFIPTAALDSPASARDYMGTIRENASLHHNGQMLALTGSGPQGPWNHLIDSHGSHDLLLFSGGSANTPSAGNGSPTGSNRPPLSPMSELAAHRPGHNSGMQHDAHNRALVRAISGDSAHVMGRHGSAGDEEEHRTERQSSMPRAMSSGRLMATELWQVNWRDLNIQKVIGEGSFGKVYLAKWRETTVAVKVLTSPLGTDDEEEQRNQPHPLLESLEKEAGIMATMRHPNVVMYLGVCPSPPSVVTEYCARGSLNDVLKRARSVPSLAVQLDWARRLNMVLDAAKGMNYLHSSDPPVIHRDLKSPNLLVDKHWRVKVCDFNLSRVMEEAVVLSSMAASNPRWLAPEILSGRGYTFSSDVYSFGIIMWEFLTWRVPWHECGPWQVVALVTEGQQRPEIPPIEALPSRGFPGLNDYLALMKHCWAQDPEERPTFAHAIARAEAAELSRNEPVRDETQ</sequence>
<dbReference type="EMBL" id="JALJOR010000001">
    <property type="protein sequence ID" value="KAK9830425.1"/>
    <property type="molecule type" value="Genomic_DNA"/>
</dbReference>
<dbReference type="Pfam" id="PF07714">
    <property type="entry name" value="PK_Tyr_Ser-Thr"/>
    <property type="match status" value="1"/>
</dbReference>
<feature type="compositionally biased region" description="Polar residues" evidence="7">
    <location>
        <begin position="499"/>
        <end position="517"/>
    </location>
</feature>
<dbReference type="SMART" id="SM00220">
    <property type="entry name" value="S_TKc"/>
    <property type="match status" value="1"/>
</dbReference>
<keyword evidence="3 6" id="KW-0547">Nucleotide-binding</keyword>
<dbReference type="PANTHER" id="PTHR44329:SF298">
    <property type="entry name" value="MIXED LINEAGE KINASE DOMAIN-LIKE PROTEIN"/>
    <property type="match status" value="1"/>
</dbReference>
<feature type="region of interest" description="Disordered" evidence="7">
    <location>
        <begin position="497"/>
        <end position="537"/>
    </location>
</feature>
<feature type="compositionally biased region" description="Low complexity" evidence="7">
    <location>
        <begin position="320"/>
        <end position="333"/>
    </location>
</feature>
<dbReference type="InterPro" id="IPR001245">
    <property type="entry name" value="Ser-Thr/Tyr_kinase_cat_dom"/>
</dbReference>
<dbReference type="Proteomes" id="UP001489004">
    <property type="component" value="Unassembled WGS sequence"/>
</dbReference>
<evidence type="ECO:0000256" key="3">
    <source>
        <dbReference type="ARBA" id="ARBA00022741"/>
    </source>
</evidence>
<evidence type="ECO:0000256" key="5">
    <source>
        <dbReference type="ARBA" id="ARBA00022840"/>
    </source>
</evidence>
<dbReference type="PROSITE" id="PS00108">
    <property type="entry name" value="PROTEIN_KINASE_ST"/>
    <property type="match status" value="1"/>
</dbReference>
<feature type="compositionally biased region" description="Polar residues" evidence="7">
    <location>
        <begin position="194"/>
        <end position="203"/>
    </location>
</feature>
<evidence type="ECO:0000256" key="2">
    <source>
        <dbReference type="ARBA" id="ARBA00022679"/>
    </source>
</evidence>
<dbReference type="PANTHER" id="PTHR44329">
    <property type="entry name" value="SERINE/THREONINE-PROTEIN KINASE TNNI3K-RELATED"/>
    <property type="match status" value="1"/>
</dbReference>
<feature type="region of interest" description="Disordered" evidence="7">
    <location>
        <begin position="1"/>
        <end position="33"/>
    </location>
</feature>
<dbReference type="CDD" id="cd13999">
    <property type="entry name" value="STKc_MAP3K-like"/>
    <property type="match status" value="1"/>
</dbReference>
<feature type="compositionally biased region" description="Low complexity" evidence="7">
    <location>
        <begin position="78"/>
        <end position="91"/>
    </location>
</feature>
<feature type="compositionally biased region" description="Low complexity" evidence="7">
    <location>
        <begin position="61"/>
        <end position="70"/>
    </location>
</feature>
<dbReference type="GO" id="GO:0005524">
    <property type="term" value="F:ATP binding"/>
    <property type="evidence" value="ECO:0007669"/>
    <property type="project" value="UniProtKB-UniRule"/>
</dbReference>
<keyword evidence="4" id="KW-0418">Kinase</keyword>
<dbReference type="PROSITE" id="PS00107">
    <property type="entry name" value="PROTEIN_KINASE_ATP"/>
    <property type="match status" value="1"/>
</dbReference>
<feature type="domain" description="Protein kinase" evidence="8">
    <location>
        <begin position="599"/>
        <end position="879"/>
    </location>
</feature>
<dbReference type="InterPro" id="IPR017441">
    <property type="entry name" value="Protein_kinase_ATP_BS"/>
</dbReference>
<dbReference type="SUPFAM" id="SSF56112">
    <property type="entry name" value="Protein kinase-like (PK-like)"/>
    <property type="match status" value="1"/>
</dbReference>
<reference evidence="9 10" key="1">
    <citation type="journal article" date="2024" name="Nat. Commun.">
        <title>Phylogenomics reveals the evolutionary origins of lichenization in chlorophyte algae.</title>
        <authorList>
            <person name="Puginier C."/>
            <person name="Libourel C."/>
            <person name="Otte J."/>
            <person name="Skaloud P."/>
            <person name="Haon M."/>
            <person name="Grisel S."/>
            <person name="Petersen M."/>
            <person name="Berrin J.G."/>
            <person name="Delaux P.M."/>
            <person name="Dal Grande F."/>
            <person name="Keller J."/>
        </authorList>
    </citation>
    <scope>NUCLEOTIDE SEQUENCE [LARGE SCALE GENOMIC DNA]</scope>
    <source>
        <strain evidence="9 10">SAG 2043</strain>
    </source>
</reference>
<dbReference type="AlphaFoldDB" id="A0AAW1RA47"/>
<evidence type="ECO:0000259" key="8">
    <source>
        <dbReference type="PROSITE" id="PS50011"/>
    </source>
</evidence>
<dbReference type="InterPro" id="IPR011009">
    <property type="entry name" value="Kinase-like_dom_sf"/>
</dbReference>
<feature type="region of interest" description="Disordered" evidence="7">
    <location>
        <begin position="52"/>
        <end position="207"/>
    </location>
</feature>
<feature type="compositionally biased region" description="Low complexity" evidence="7">
    <location>
        <begin position="127"/>
        <end position="159"/>
    </location>
</feature>
<feature type="binding site" evidence="6">
    <location>
        <position position="626"/>
    </location>
    <ligand>
        <name>ATP</name>
        <dbReference type="ChEBI" id="CHEBI:30616"/>
    </ligand>
</feature>
<feature type="region of interest" description="Disordered" evidence="7">
    <location>
        <begin position="311"/>
        <end position="333"/>
    </location>
</feature>
<keyword evidence="1" id="KW-0723">Serine/threonine-protein kinase</keyword>
<name>A0AAW1RA47_9CHLO</name>
<comment type="caution">
    <text evidence="9">The sequence shown here is derived from an EMBL/GenBank/DDBJ whole genome shotgun (WGS) entry which is preliminary data.</text>
</comment>
<feature type="compositionally biased region" description="Pro residues" evidence="7">
    <location>
        <begin position="92"/>
        <end position="101"/>
    </location>
</feature>
<dbReference type="GO" id="GO:0004674">
    <property type="term" value="F:protein serine/threonine kinase activity"/>
    <property type="evidence" value="ECO:0007669"/>
    <property type="project" value="UniProtKB-KW"/>
</dbReference>
<gene>
    <name evidence="9" type="ORF">WJX72_011709</name>
</gene>
<feature type="region of interest" description="Disordered" evidence="7">
    <location>
        <begin position="555"/>
        <end position="581"/>
    </location>
</feature>
<keyword evidence="2" id="KW-0808">Transferase</keyword>
<dbReference type="Gene3D" id="1.10.510.10">
    <property type="entry name" value="Transferase(Phosphotransferase) domain 1"/>
    <property type="match status" value="1"/>
</dbReference>